<feature type="domain" description="Phosphatidylinositol-specific phospholipase C X" evidence="2">
    <location>
        <begin position="23"/>
        <end position="165"/>
    </location>
</feature>
<reference evidence="3" key="1">
    <citation type="submission" date="2023-10" db="EMBL/GenBank/DDBJ databases">
        <title>Genome assembly of Pristionchus species.</title>
        <authorList>
            <person name="Yoshida K."/>
            <person name="Sommer R.J."/>
        </authorList>
    </citation>
    <scope>NUCLEOTIDE SEQUENCE</scope>
    <source>
        <strain evidence="3">RS0144</strain>
    </source>
</reference>
<organism evidence="3 4">
    <name type="scientific">Pristionchus entomophagus</name>
    <dbReference type="NCBI Taxonomy" id="358040"/>
    <lineage>
        <taxon>Eukaryota</taxon>
        <taxon>Metazoa</taxon>
        <taxon>Ecdysozoa</taxon>
        <taxon>Nematoda</taxon>
        <taxon>Chromadorea</taxon>
        <taxon>Rhabditida</taxon>
        <taxon>Rhabditina</taxon>
        <taxon>Diplogasteromorpha</taxon>
        <taxon>Diplogasteroidea</taxon>
        <taxon>Neodiplogasteridae</taxon>
        <taxon>Pristionchus</taxon>
    </lineage>
</organism>
<keyword evidence="4" id="KW-1185">Reference proteome</keyword>
<dbReference type="EC" id="3.1.4.11" evidence="1"/>
<dbReference type="PANTHER" id="PTHR10336">
    <property type="entry name" value="PHOSPHOINOSITIDE-SPECIFIC PHOSPHOLIPASE C FAMILY PROTEIN"/>
    <property type="match status" value="1"/>
</dbReference>
<gene>
    <name evidence="3" type="ORF">PENTCL1PPCAC_1322</name>
</gene>
<dbReference type="SMART" id="SM00148">
    <property type="entry name" value="PLCXc"/>
    <property type="match status" value="1"/>
</dbReference>
<dbReference type="GO" id="GO:0004435">
    <property type="term" value="F:phosphatidylinositol-4,5-bisphosphate phospholipase C activity"/>
    <property type="evidence" value="ECO:0007669"/>
    <property type="project" value="UniProtKB-EC"/>
</dbReference>
<evidence type="ECO:0000313" key="4">
    <source>
        <dbReference type="Proteomes" id="UP001432027"/>
    </source>
</evidence>
<dbReference type="PRINTS" id="PR00390">
    <property type="entry name" value="PHPHLIPASEC"/>
</dbReference>
<evidence type="ECO:0000259" key="2">
    <source>
        <dbReference type="SMART" id="SM00148"/>
    </source>
</evidence>
<feature type="non-terminal residue" evidence="3">
    <location>
        <position position="1"/>
    </location>
</feature>
<dbReference type="SUPFAM" id="SSF51695">
    <property type="entry name" value="PLC-like phosphodiesterases"/>
    <property type="match status" value="1"/>
</dbReference>
<keyword evidence="1" id="KW-0442">Lipid degradation</keyword>
<dbReference type="InterPro" id="IPR017946">
    <property type="entry name" value="PLC-like_Pdiesterase_TIM-brl"/>
</dbReference>
<dbReference type="CDD" id="cd08558">
    <property type="entry name" value="PI-PLCc_eukaryota"/>
    <property type="match status" value="1"/>
</dbReference>
<dbReference type="AlphaFoldDB" id="A0AAV5S9J8"/>
<dbReference type="InterPro" id="IPR001192">
    <property type="entry name" value="PI-PLC_fam"/>
</dbReference>
<dbReference type="GO" id="GO:0016042">
    <property type="term" value="P:lipid catabolic process"/>
    <property type="evidence" value="ECO:0007669"/>
    <property type="project" value="UniProtKB-KW"/>
</dbReference>
<dbReference type="GO" id="GO:0035556">
    <property type="term" value="P:intracellular signal transduction"/>
    <property type="evidence" value="ECO:0007669"/>
    <property type="project" value="InterPro"/>
</dbReference>
<dbReference type="Gene3D" id="3.20.20.190">
    <property type="entry name" value="Phosphatidylinositol (PI) phosphodiesterase"/>
    <property type="match status" value="1"/>
</dbReference>
<keyword evidence="1" id="KW-0443">Lipid metabolism</keyword>
<keyword evidence="1" id="KW-0378">Hydrolase</keyword>
<proteinExistence type="predicted"/>
<evidence type="ECO:0000256" key="1">
    <source>
        <dbReference type="RuleBase" id="RU361133"/>
    </source>
</evidence>
<dbReference type="Proteomes" id="UP001432027">
    <property type="component" value="Unassembled WGS sequence"/>
</dbReference>
<sequence length="205" mass="23154">GLRRLLASQWGCIMKEGHEGLFQDMSLNSYFCNSTDNTYLTGLQMKGEATVEGYVSALDRGARLLELDLFDGEAGEPVITHRLTLIQPITLRDTLHVILKRAFVTSQFPVILTLENHVSLPQQEVMADIFHEILSDHLYIPDKDSHKKPLPSPNELKKKIILRTNEVDYSQTHTLKVLNLELDKHSTETCSDSSVSLSSYLTVLF</sequence>
<accession>A0AAV5S9J8</accession>
<comment type="catalytic activity">
    <reaction evidence="1">
        <text>a 1,2-diacyl-sn-glycero-3-phospho-(1D-myo-inositol-4,5-bisphosphate) + H2O = 1D-myo-inositol 1,4,5-trisphosphate + a 1,2-diacyl-sn-glycerol + H(+)</text>
        <dbReference type="Rhea" id="RHEA:33179"/>
        <dbReference type="ChEBI" id="CHEBI:15377"/>
        <dbReference type="ChEBI" id="CHEBI:15378"/>
        <dbReference type="ChEBI" id="CHEBI:17815"/>
        <dbReference type="ChEBI" id="CHEBI:58456"/>
        <dbReference type="ChEBI" id="CHEBI:203600"/>
        <dbReference type="EC" id="3.1.4.11"/>
    </reaction>
</comment>
<protein>
    <recommendedName>
        <fullName evidence="1">Phosphoinositide phospholipase C</fullName>
        <ecNumber evidence="1">3.1.4.11</ecNumber>
    </recommendedName>
</protein>
<dbReference type="PROSITE" id="PS50007">
    <property type="entry name" value="PIPLC_X_DOMAIN"/>
    <property type="match status" value="1"/>
</dbReference>
<dbReference type="InterPro" id="IPR000909">
    <property type="entry name" value="PLipase_C_PInositol-sp_X_dom"/>
</dbReference>
<dbReference type="PANTHER" id="PTHR10336:SF209">
    <property type="entry name" value="PHOSPHOINOSITIDE PHOSPHOLIPASE C"/>
    <property type="match status" value="1"/>
</dbReference>
<dbReference type="Pfam" id="PF00388">
    <property type="entry name" value="PI-PLC-X"/>
    <property type="match status" value="1"/>
</dbReference>
<dbReference type="GO" id="GO:0005886">
    <property type="term" value="C:plasma membrane"/>
    <property type="evidence" value="ECO:0007669"/>
    <property type="project" value="TreeGrafter"/>
</dbReference>
<comment type="caution">
    <text evidence="3">The sequence shown here is derived from an EMBL/GenBank/DDBJ whole genome shotgun (WGS) entry which is preliminary data.</text>
</comment>
<name>A0AAV5S9J8_9BILA</name>
<dbReference type="EMBL" id="BTSX01000001">
    <property type="protein sequence ID" value="GMS79147.1"/>
    <property type="molecule type" value="Genomic_DNA"/>
</dbReference>
<evidence type="ECO:0000313" key="3">
    <source>
        <dbReference type="EMBL" id="GMS79147.1"/>
    </source>
</evidence>